<evidence type="ECO:0000313" key="3">
    <source>
        <dbReference type="Proteomes" id="UP000824024"/>
    </source>
</evidence>
<dbReference type="Gene3D" id="1.10.1760.20">
    <property type="match status" value="1"/>
</dbReference>
<feature type="transmembrane region" description="Helical" evidence="1">
    <location>
        <begin position="131"/>
        <end position="153"/>
    </location>
</feature>
<organism evidence="2 3">
    <name type="scientific">Candidatus Eubacterium avistercoris</name>
    <dbReference type="NCBI Taxonomy" id="2838567"/>
    <lineage>
        <taxon>Bacteria</taxon>
        <taxon>Bacillati</taxon>
        <taxon>Bacillota</taxon>
        <taxon>Clostridia</taxon>
        <taxon>Eubacteriales</taxon>
        <taxon>Eubacteriaceae</taxon>
        <taxon>Eubacterium</taxon>
    </lineage>
</organism>
<accession>A0A9D2D0Z4</accession>
<protein>
    <submittedName>
        <fullName evidence="2">Gx transporter family protein</fullName>
    </submittedName>
</protein>
<sequence length="164" mass="18138">MSKKKNIAFMGVFLALALVCSYVESLIPFYFGIPGMKLGLTNIVIIIILYCMGTKEAYCLSVLRVILAGFLFGNMFSILYSMAGAMLSLTVMYLLKKTGKFKIVTVSTLGGICHNIGQLTVASFVVENYYVFYYLPFLLIAGFITGLLIGIGAQEISLRVKRFF</sequence>
<gene>
    <name evidence="2" type="ORF">IAA08_01275</name>
</gene>
<evidence type="ECO:0000313" key="2">
    <source>
        <dbReference type="EMBL" id="HIZ06548.1"/>
    </source>
</evidence>
<dbReference type="AlphaFoldDB" id="A0A9D2D0Z4"/>
<feature type="transmembrane region" description="Helical" evidence="1">
    <location>
        <begin position="35"/>
        <end position="53"/>
    </location>
</feature>
<comment type="caution">
    <text evidence="2">The sequence shown here is derived from an EMBL/GenBank/DDBJ whole genome shotgun (WGS) entry which is preliminary data.</text>
</comment>
<dbReference type="InterPro" id="IPR014535">
    <property type="entry name" value="Hpre_diP_synt_I"/>
</dbReference>
<dbReference type="PIRSF" id="PIRSF027391">
    <property type="entry name" value="Hpre_diP_synt_I"/>
    <property type="match status" value="1"/>
</dbReference>
<dbReference type="InterPro" id="IPR010898">
    <property type="entry name" value="Hpre_diP_synth_I"/>
</dbReference>
<name>A0A9D2D0Z4_9FIRM</name>
<dbReference type="Pfam" id="PF07456">
    <property type="entry name" value="Hpre_diP_synt_I"/>
    <property type="match status" value="1"/>
</dbReference>
<reference evidence="2" key="2">
    <citation type="submission" date="2021-04" db="EMBL/GenBank/DDBJ databases">
        <authorList>
            <person name="Gilroy R."/>
        </authorList>
    </citation>
    <scope>NUCLEOTIDE SEQUENCE</scope>
    <source>
        <strain evidence="2">CHK192-9172</strain>
    </source>
</reference>
<dbReference type="EMBL" id="DXCH01000035">
    <property type="protein sequence ID" value="HIZ06548.1"/>
    <property type="molecule type" value="Genomic_DNA"/>
</dbReference>
<evidence type="ECO:0000256" key="1">
    <source>
        <dbReference type="SAM" id="Phobius"/>
    </source>
</evidence>
<keyword evidence="1" id="KW-0472">Membrane</keyword>
<dbReference type="Proteomes" id="UP000824024">
    <property type="component" value="Unassembled WGS sequence"/>
</dbReference>
<keyword evidence="1" id="KW-0812">Transmembrane</keyword>
<keyword evidence="1" id="KW-1133">Transmembrane helix</keyword>
<reference evidence="2" key="1">
    <citation type="journal article" date="2021" name="PeerJ">
        <title>Extensive microbial diversity within the chicken gut microbiome revealed by metagenomics and culture.</title>
        <authorList>
            <person name="Gilroy R."/>
            <person name="Ravi A."/>
            <person name="Getino M."/>
            <person name="Pursley I."/>
            <person name="Horton D.L."/>
            <person name="Alikhan N.F."/>
            <person name="Baker D."/>
            <person name="Gharbi K."/>
            <person name="Hall N."/>
            <person name="Watson M."/>
            <person name="Adriaenssens E.M."/>
            <person name="Foster-Nyarko E."/>
            <person name="Jarju S."/>
            <person name="Secka A."/>
            <person name="Antonio M."/>
            <person name="Oren A."/>
            <person name="Chaudhuri R.R."/>
            <person name="La Ragione R."/>
            <person name="Hildebrand F."/>
            <person name="Pallen M.J."/>
        </authorList>
    </citation>
    <scope>NUCLEOTIDE SEQUENCE</scope>
    <source>
        <strain evidence="2">CHK192-9172</strain>
    </source>
</reference>
<proteinExistence type="predicted"/>
<feature type="transmembrane region" description="Helical" evidence="1">
    <location>
        <begin position="65"/>
        <end position="95"/>
    </location>
</feature>